<evidence type="ECO:0000313" key="1">
    <source>
        <dbReference type="EMBL" id="EEG29220.1"/>
    </source>
</evidence>
<organism evidence="1 2">
    <name type="scientific">[Clostridium] methylpentosum DSM 5476</name>
    <dbReference type="NCBI Taxonomy" id="537013"/>
    <lineage>
        <taxon>Bacteria</taxon>
        <taxon>Bacillati</taxon>
        <taxon>Bacillota</taxon>
        <taxon>Clostridia</taxon>
        <taxon>Eubacteriales</taxon>
        <taxon>Oscillospiraceae</taxon>
        <taxon>Oscillospiraceae incertae sedis</taxon>
    </lineage>
</organism>
<dbReference type="AlphaFoldDB" id="C0EHD3"/>
<gene>
    <name evidence="1" type="ORF">CLOSTMETH_03333</name>
</gene>
<protein>
    <submittedName>
        <fullName evidence="1">Uncharacterized protein</fullName>
    </submittedName>
</protein>
<keyword evidence="2" id="KW-1185">Reference proteome</keyword>
<evidence type="ECO:0000313" key="2">
    <source>
        <dbReference type="Proteomes" id="UP000003340"/>
    </source>
</evidence>
<proteinExistence type="predicted"/>
<sequence>MKHFLSQRVYKLKRVGYEVVNNLISGNLNFNSTQWQNLCVDVITQASLRVADQAAGVGQ</sequence>
<dbReference type="STRING" id="537013.CLOSTMETH_03333"/>
<comment type="caution">
    <text evidence="1">The sequence shown here is derived from an EMBL/GenBank/DDBJ whole genome shotgun (WGS) entry which is preliminary data.</text>
</comment>
<dbReference type="HOGENOM" id="CLU_2952213_0_0_9"/>
<dbReference type="Proteomes" id="UP000003340">
    <property type="component" value="Unassembled WGS sequence"/>
</dbReference>
<name>C0EHD3_9FIRM</name>
<dbReference type="EMBL" id="ACEC01000115">
    <property type="protein sequence ID" value="EEG29220.1"/>
    <property type="molecule type" value="Genomic_DNA"/>
</dbReference>
<accession>C0EHD3</accession>
<reference evidence="1 2" key="1">
    <citation type="submission" date="2009-01" db="EMBL/GenBank/DDBJ databases">
        <authorList>
            <person name="Fulton L."/>
            <person name="Clifton S."/>
            <person name="Fulton B."/>
            <person name="Xu J."/>
            <person name="Minx P."/>
            <person name="Pepin K.H."/>
            <person name="Johnson M."/>
            <person name="Bhonagiri V."/>
            <person name="Nash W.E."/>
            <person name="Mardis E.R."/>
            <person name="Wilson R.K."/>
        </authorList>
    </citation>
    <scope>NUCLEOTIDE SEQUENCE [LARGE SCALE GENOMIC DNA]</scope>
    <source>
        <strain evidence="1 2">DSM 5476</strain>
    </source>
</reference>
<reference evidence="1 2" key="2">
    <citation type="submission" date="2009-02" db="EMBL/GenBank/DDBJ databases">
        <title>Draft genome sequence of Clostridium methylpentosum (DSM 5476).</title>
        <authorList>
            <person name="Sudarsanam P."/>
            <person name="Ley R."/>
            <person name="Guruge J."/>
            <person name="Turnbaugh P.J."/>
            <person name="Mahowald M."/>
            <person name="Liep D."/>
            <person name="Gordon J."/>
        </authorList>
    </citation>
    <scope>NUCLEOTIDE SEQUENCE [LARGE SCALE GENOMIC DNA]</scope>
    <source>
        <strain evidence="1 2">DSM 5476</strain>
    </source>
</reference>